<name>A0ABW3HL36_9BACL</name>
<dbReference type="Pfam" id="PF12708">
    <property type="entry name" value="Pect-lyase_RHGA_epim"/>
    <property type="match status" value="2"/>
</dbReference>
<dbReference type="SUPFAM" id="SSF49785">
    <property type="entry name" value="Galactose-binding domain-like"/>
    <property type="match status" value="3"/>
</dbReference>
<dbReference type="Pfam" id="PF02018">
    <property type="entry name" value="CBM_4_9"/>
    <property type="match status" value="3"/>
</dbReference>
<sequence length="1200" mass="130225">MMTMVRKSMIYVLVGLMCIGGLSGNGSESVQAATMRYFDNVESSQFPVRLQNHLSQQPWEDGYIDITKPPYNAAGDGMQDDTAAIQAAIDDAYASNLIVYFPTGTYLVSNQIRAFQYDDNWYQGSGFGSQRKFGNLLVGETGGSRPVIKLKDNSTVTDNILLLYKWLNPNNPTQDGRPKHYLATFRGIDIDMGNNAGVSAISMDGAQYCTIQDTHIYGSDFRVGIHKIPGAVGSVINARVTGGDIGILADSYAPQPLVAGITLEGQSEYGIKITDSRQSTVNVIGFKITGPSSPSASYRGVYVERNPIVDYGKEQSSVYLQDGQIEVQGANGVAIENADNPLYDNNGSNVVINDVYIKSDVLVRSPLSDHSGNASSWKHIDDYAYSPGAYGSYIHVNGDDHSTPLNDSEYMGTIASVSPPPDLVSRHSWPIAMPSYDDADKVNIVTDYGATPYDDSDDDAVAIQQAIDDVADLNHANYGKSIFIPRGHFKVKQGLLLKKGVKIFGAGKNISVIEVDPAFTVNGPSFLLDTVNDAQADIVMTDFALLKLDASAALGQTDMKNLGFLRIRGGGTVFRDVQLAATEQVFDNFYLQPEVVFSDQAGGKIYNLAVNTSVKYTDGGNVSGDYHRVVIQNTNQPLDIYQMGVNNAEKSVLLNIDNAEHVNIYALKYEEENRLFRVEDSNDIRIIGGYGYYAIGDNHPAIIQVNNTSQLYFAGLSRLTMRHYGEYQGRSWIINGSESIPDDHTLLLYKEDNAHSASTPTDLLTNGGFESGLIGWSAEGSATITAESDNIYQLSQSAMVSNRSSSDDTISYDITSILQANGSGIYTPEAWVRNLTNIESDFELRIVITDSTGTHETKLIQGGAMYWQRIHDRLSLSWNGTLSSAKLEIVSLDPAQSYFVDYVQLYKGDYSYDQQVNLLSNPGFESGTSDWSSSGSGALTAVTSTFAEGEYAGVLNGRATPADGIEQDITAILSQEGPGEYDYSAFVKLGSGVDEKTKMKLKVTDDNGSRTYTGTFYSTDGKWTAMGGHVDLDWSGNLSSAKLTIVTDTNTSDLFVDGARLIKSGTLIAEVVTNPVVTNPGFESGDLTGWDSNNVTINTNSYVGAYAAKLDGNGELSQHIHVSPGHTYTLQAYMDVVHSKGVMEVLDGTTVIDAVEATSKSWTPYTLTVTVPTGVTQLTLRFTTASNKSVKVDDITVIRE</sequence>
<evidence type="ECO:0000313" key="4">
    <source>
        <dbReference type="EMBL" id="MFD0958199.1"/>
    </source>
</evidence>
<dbReference type="InterPro" id="IPR003305">
    <property type="entry name" value="CenC_carb-bd"/>
</dbReference>
<reference evidence="5" key="1">
    <citation type="journal article" date="2019" name="Int. J. Syst. Evol. Microbiol.">
        <title>The Global Catalogue of Microorganisms (GCM) 10K type strain sequencing project: providing services to taxonomists for standard genome sequencing and annotation.</title>
        <authorList>
            <consortium name="The Broad Institute Genomics Platform"/>
            <consortium name="The Broad Institute Genome Sequencing Center for Infectious Disease"/>
            <person name="Wu L."/>
            <person name="Ma J."/>
        </authorList>
    </citation>
    <scope>NUCLEOTIDE SEQUENCE [LARGE SCALE GENOMIC DNA]</scope>
    <source>
        <strain evidence="5">CCUG 59129</strain>
    </source>
</reference>
<accession>A0ABW3HL36</accession>
<proteinExistence type="predicted"/>
<dbReference type="InterPro" id="IPR012334">
    <property type="entry name" value="Pectin_lyas_fold"/>
</dbReference>
<feature type="domain" description="CBM-cenC" evidence="2">
    <location>
        <begin position="917"/>
        <end position="1047"/>
    </location>
</feature>
<gene>
    <name evidence="4" type="ORF">ACFQ2I_02215</name>
</gene>
<feature type="domain" description="Rhamnogalacturonase A/B/Epimerase-like pectate lyase" evidence="3">
    <location>
        <begin position="71"/>
        <end position="281"/>
    </location>
</feature>
<dbReference type="Proteomes" id="UP001596989">
    <property type="component" value="Unassembled WGS sequence"/>
</dbReference>
<protein>
    <submittedName>
        <fullName evidence="4">Carbohydrate binding domain-containing protein</fullName>
    </submittedName>
</protein>
<dbReference type="SUPFAM" id="SSF51126">
    <property type="entry name" value="Pectin lyase-like"/>
    <property type="match status" value="2"/>
</dbReference>
<evidence type="ECO:0000259" key="3">
    <source>
        <dbReference type="Pfam" id="PF12708"/>
    </source>
</evidence>
<keyword evidence="1" id="KW-0378">Hydrolase</keyword>
<feature type="domain" description="CBM-cenC" evidence="2">
    <location>
        <begin position="762"/>
        <end position="889"/>
    </location>
</feature>
<dbReference type="InterPro" id="IPR008979">
    <property type="entry name" value="Galactose-bd-like_sf"/>
</dbReference>
<dbReference type="RefSeq" id="WP_377561853.1">
    <property type="nucleotide sequence ID" value="NZ_JBHTJZ010000004.1"/>
</dbReference>
<evidence type="ECO:0000313" key="5">
    <source>
        <dbReference type="Proteomes" id="UP001596989"/>
    </source>
</evidence>
<dbReference type="InterPro" id="IPR011050">
    <property type="entry name" value="Pectin_lyase_fold/virulence"/>
</dbReference>
<dbReference type="InterPro" id="IPR024535">
    <property type="entry name" value="RHGA/B-epi-like_pectate_lyase"/>
</dbReference>
<feature type="domain" description="CBM-cenC" evidence="2">
    <location>
        <begin position="1075"/>
        <end position="1185"/>
    </location>
</feature>
<feature type="domain" description="Rhamnogalacturonase A/B/Epimerase-like pectate lyase" evidence="3">
    <location>
        <begin position="445"/>
        <end position="521"/>
    </location>
</feature>
<dbReference type="Gene3D" id="2.160.20.10">
    <property type="entry name" value="Single-stranded right-handed beta-helix, Pectin lyase-like"/>
    <property type="match status" value="2"/>
</dbReference>
<dbReference type="EMBL" id="JBHTJZ010000004">
    <property type="protein sequence ID" value="MFD0958199.1"/>
    <property type="molecule type" value="Genomic_DNA"/>
</dbReference>
<dbReference type="Gene3D" id="2.60.120.260">
    <property type="entry name" value="Galactose-binding domain-like"/>
    <property type="match status" value="3"/>
</dbReference>
<organism evidence="4 5">
    <name type="scientific">Paenibacillus chungangensis</name>
    <dbReference type="NCBI Taxonomy" id="696535"/>
    <lineage>
        <taxon>Bacteria</taxon>
        <taxon>Bacillati</taxon>
        <taxon>Bacillota</taxon>
        <taxon>Bacilli</taxon>
        <taxon>Bacillales</taxon>
        <taxon>Paenibacillaceae</taxon>
        <taxon>Paenibacillus</taxon>
    </lineage>
</organism>
<evidence type="ECO:0000256" key="1">
    <source>
        <dbReference type="ARBA" id="ARBA00022801"/>
    </source>
</evidence>
<keyword evidence="5" id="KW-1185">Reference proteome</keyword>
<evidence type="ECO:0000259" key="2">
    <source>
        <dbReference type="Pfam" id="PF02018"/>
    </source>
</evidence>
<comment type="caution">
    <text evidence="4">The sequence shown here is derived from an EMBL/GenBank/DDBJ whole genome shotgun (WGS) entry which is preliminary data.</text>
</comment>